<sequence>MPSSSRPYKSKLLRFVLQQWQQGLERQDRAWRQLQSTATWGAQVAVFPIYVVMRALERANFALGSNNTPDTSSSQPTVPTTRAQGNVTDLEHSFTAILTHTQQLLSSEDSSQLVIAPSGSLLSKAQSLLSGVIQRIRQQLPGSQLSTRGSAALTNIQRKQSHLVTSAKPQYRSKGLAVAQSARMRRQARADLLQNGTTLASSIETQKIVLVNPSNEVFDIFTPEQQADLKHYIACVMNAYRESRTIVPRKTKQLSAKTILAIGAVFIAALPMEFRKAWAQVAPGPKALSLPPLETNNPQPRSRVFYPSSATKGTVKTRAQRLSSGATHTYSARRLSSKDPHAFEANINDVSYLEHPLERMLRWLDRVLTWCEHRWQQWLEGRANMG</sequence>
<dbReference type="AlphaFoldDB" id="A0A6M0RVU5"/>
<proteinExistence type="predicted"/>
<gene>
    <name evidence="1" type="ORF">DXZ20_32975</name>
</gene>
<evidence type="ECO:0000313" key="2">
    <source>
        <dbReference type="Proteomes" id="UP000481033"/>
    </source>
</evidence>
<dbReference type="RefSeq" id="WP_163659997.1">
    <property type="nucleotide sequence ID" value="NZ_QXHD01000004.1"/>
</dbReference>
<protein>
    <submittedName>
        <fullName evidence="1">Uncharacterized protein</fullName>
    </submittedName>
</protein>
<organism evidence="1 2">
    <name type="scientific">Adonisia turfae CCMR0081</name>
    <dbReference type="NCBI Taxonomy" id="2292702"/>
    <lineage>
        <taxon>Bacteria</taxon>
        <taxon>Bacillati</taxon>
        <taxon>Cyanobacteriota</taxon>
        <taxon>Adonisia</taxon>
        <taxon>Adonisia turfae</taxon>
    </lineage>
</organism>
<reference evidence="1 2" key="1">
    <citation type="journal article" date="2020" name="Microb. Ecol.">
        <title>Ecogenomics of the Marine Benthic Filamentous Cyanobacterium Adonisia.</title>
        <authorList>
            <person name="Walter J.M."/>
            <person name="Coutinho F.H."/>
            <person name="Leomil L."/>
            <person name="Hargreaves P.I."/>
            <person name="Campeao M.E."/>
            <person name="Vieira V.V."/>
            <person name="Silva B.S."/>
            <person name="Fistarol G.O."/>
            <person name="Salomon P.S."/>
            <person name="Sawabe T."/>
            <person name="Mino S."/>
            <person name="Hosokawa M."/>
            <person name="Miyashita H."/>
            <person name="Maruyama F."/>
            <person name="van Verk M.C."/>
            <person name="Dutilh B.E."/>
            <person name="Thompson C.C."/>
            <person name="Thompson F.L."/>
        </authorList>
    </citation>
    <scope>NUCLEOTIDE SEQUENCE [LARGE SCALE GENOMIC DNA]</scope>
    <source>
        <strain evidence="1 2">CCMR0081</strain>
    </source>
</reference>
<dbReference type="EMBL" id="QXHD01000004">
    <property type="protein sequence ID" value="NEZ60375.1"/>
    <property type="molecule type" value="Genomic_DNA"/>
</dbReference>
<keyword evidence="2" id="KW-1185">Reference proteome</keyword>
<comment type="caution">
    <text evidence="1">The sequence shown here is derived from an EMBL/GenBank/DDBJ whole genome shotgun (WGS) entry which is preliminary data.</text>
</comment>
<evidence type="ECO:0000313" key="1">
    <source>
        <dbReference type="EMBL" id="NEZ60375.1"/>
    </source>
</evidence>
<dbReference type="Proteomes" id="UP000481033">
    <property type="component" value="Unassembled WGS sequence"/>
</dbReference>
<name>A0A6M0RVU5_9CYAN</name>
<accession>A0A6M0RVU5</accession>